<reference evidence="2" key="1">
    <citation type="journal article" date="2019" name="Int. J. Syst. Evol. Microbiol.">
        <title>The Global Catalogue of Microorganisms (GCM) 10K type strain sequencing project: providing services to taxonomists for standard genome sequencing and annotation.</title>
        <authorList>
            <consortium name="The Broad Institute Genomics Platform"/>
            <consortium name="The Broad Institute Genome Sequencing Center for Infectious Disease"/>
            <person name="Wu L."/>
            <person name="Ma J."/>
        </authorList>
    </citation>
    <scope>NUCLEOTIDE SEQUENCE [LARGE SCALE GENOMIC DNA]</scope>
    <source>
        <strain evidence="2">CGMCC 4.7357</strain>
    </source>
</reference>
<sequence>MFDTTAHTRPFSKGDILQVHCPWTPTTVAEVEEDYAVLHWPWAPIDPAPRCPWYANGPQRALPRAVNSPESMGELYRTDPEPMHLSAGGECRVGIPTVKVSVAAVIHCEPRDAHGLPQPDRTLVVVPLEHSWLQDYEDGGSMIHIPSAEPITIERLPAS</sequence>
<keyword evidence="2" id="KW-1185">Reference proteome</keyword>
<dbReference type="RefSeq" id="WP_386446516.1">
    <property type="nucleotide sequence ID" value="NZ_JBHSFH010000006.1"/>
</dbReference>
<name>A0ABV9A4G3_9ACTN</name>
<proteinExistence type="predicted"/>
<evidence type="ECO:0000313" key="1">
    <source>
        <dbReference type="EMBL" id="MFC4494797.1"/>
    </source>
</evidence>
<evidence type="ECO:0000313" key="2">
    <source>
        <dbReference type="Proteomes" id="UP001595997"/>
    </source>
</evidence>
<dbReference type="EMBL" id="JBHSFH010000006">
    <property type="protein sequence ID" value="MFC4494797.1"/>
    <property type="molecule type" value="Genomic_DNA"/>
</dbReference>
<gene>
    <name evidence="1" type="ORF">ACFPA8_11700</name>
</gene>
<comment type="caution">
    <text evidence="1">The sequence shown here is derived from an EMBL/GenBank/DDBJ whole genome shotgun (WGS) entry which is preliminary data.</text>
</comment>
<organism evidence="1 2">
    <name type="scientific">Streptomyces ovatisporus</name>
    <dbReference type="NCBI Taxonomy" id="1128682"/>
    <lineage>
        <taxon>Bacteria</taxon>
        <taxon>Bacillati</taxon>
        <taxon>Actinomycetota</taxon>
        <taxon>Actinomycetes</taxon>
        <taxon>Kitasatosporales</taxon>
        <taxon>Streptomycetaceae</taxon>
        <taxon>Streptomyces</taxon>
    </lineage>
</organism>
<dbReference type="Proteomes" id="UP001595997">
    <property type="component" value="Unassembled WGS sequence"/>
</dbReference>
<accession>A0ABV9A4G3</accession>
<protein>
    <submittedName>
        <fullName evidence="1">Uncharacterized protein</fullName>
    </submittedName>
</protein>